<gene>
    <name evidence="1" type="ORF">FRUB_05543</name>
</gene>
<evidence type="ECO:0000313" key="1">
    <source>
        <dbReference type="EMBL" id="OWK40624.1"/>
    </source>
</evidence>
<accession>A0A225DLX9</accession>
<organism evidence="1 2">
    <name type="scientific">Fimbriiglobus ruber</name>
    <dbReference type="NCBI Taxonomy" id="1908690"/>
    <lineage>
        <taxon>Bacteria</taxon>
        <taxon>Pseudomonadati</taxon>
        <taxon>Planctomycetota</taxon>
        <taxon>Planctomycetia</taxon>
        <taxon>Gemmatales</taxon>
        <taxon>Gemmataceae</taxon>
        <taxon>Fimbriiglobus</taxon>
    </lineage>
</organism>
<comment type="caution">
    <text evidence="1">The sequence shown here is derived from an EMBL/GenBank/DDBJ whole genome shotgun (WGS) entry which is preliminary data.</text>
</comment>
<reference evidence="2" key="1">
    <citation type="submission" date="2017-06" db="EMBL/GenBank/DDBJ databases">
        <title>Genome analysis of Fimbriiglobus ruber SP5, the first member of the order Planctomycetales with confirmed chitinolytic capability.</title>
        <authorList>
            <person name="Ravin N.V."/>
            <person name="Rakitin A.L."/>
            <person name="Ivanova A.A."/>
            <person name="Beletsky A.V."/>
            <person name="Kulichevskaya I.S."/>
            <person name="Mardanov A.V."/>
            <person name="Dedysh S.N."/>
        </authorList>
    </citation>
    <scope>NUCLEOTIDE SEQUENCE [LARGE SCALE GENOMIC DNA]</scope>
    <source>
        <strain evidence="2">SP5</strain>
    </source>
</reference>
<dbReference type="RefSeq" id="WP_161967633.1">
    <property type="nucleotide sequence ID" value="NZ_NIDE01000008.1"/>
</dbReference>
<protein>
    <submittedName>
        <fullName evidence="1">Uncharacterized protein</fullName>
    </submittedName>
</protein>
<evidence type="ECO:0000313" key="2">
    <source>
        <dbReference type="Proteomes" id="UP000214646"/>
    </source>
</evidence>
<sequence length="62" mass="7189">MPDAHKDGEALTATELLGYRDAKLPSDEQEAIQRRKVMRQARSKKKRPILLKTLEEQYLHSV</sequence>
<name>A0A225DLX9_9BACT</name>
<dbReference type="EMBL" id="NIDE01000008">
    <property type="protein sequence ID" value="OWK40624.1"/>
    <property type="molecule type" value="Genomic_DNA"/>
</dbReference>
<dbReference type="AlphaFoldDB" id="A0A225DLX9"/>
<dbReference type="Proteomes" id="UP000214646">
    <property type="component" value="Unassembled WGS sequence"/>
</dbReference>
<keyword evidence="2" id="KW-1185">Reference proteome</keyword>
<proteinExistence type="predicted"/>